<evidence type="ECO:0000313" key="12">
    <source>
        <dbReference type="EMBL" id="KAK6471952.1"/>
    </source>
</evidence>
<evidence type="ECO:0000259" key="11">
    <source>
        <dbReference type="SMART" id="SM00470"/>
    </source>
</evidence>
<accession>A0ABR0YH54</accession>
<dbReference type="PANTHER" id="PTHR21348">
    <property type="match status" value="1"/>
</dbReference>
<keyword evidence="6 9" id="KW-0560">Oxidoreductase</keyword>
<comment type="caution">
    <text evidence="12">The sequence shown here is derived from an EMBL/GenBank/DDBJ whole genome shotgun (WGS) entry which is preliminary data.</text>
</comment>
<evidence type="ECO:0000256" key="6">
    <source>
        <dbReference type="ARBA" id="ARBA00023002"/>
    </source>
</evidence>
<dbReference type="InterPro" id="IPR036086">
    <property type="entry name" value="ParB/Sulfiredoxin_sf"/>
</dbReference>
<sequence>MASENSTGDISRNGHSTSSIHSDSIAEVHNVPLRVIIRSIPPVLDEKKVESLMETIRDPETAHQVPPIDVLWIKGQKGGDYFYSFGGCHRFAAHQRLYVETLPAKIVKSTVSDLRTYLGSSTPDLQ</sequence>
<reference evidence="12 13" key="1">
    <citation type="submission" date="2021-05" db="EMBL/GenBank/DDBJ databases">
        <authorList>
            <person name="Zahm M."/>
            <person name="Klopp C."/>
            <person name="Cabau C."/>
            <person name="Kuhl H."/>
            <person name="Suciu R."/>
            <person name="Ciorpac M."/>
            <person name="Holostenco D."/>
            <person name="Gessner J."/>
            <person name="Wuertz S."/>
            <person name="Hohne C."/>
            <person name="Stock M."/>
            <person name="Gislard M."/>
            <person name="Lluch J."/>
            <person name="Milhes M."/>
            <person name="Lampietro C."/>
            <person name="Lopez Roques C."/>
            <person name="Donnadieu C."/>
            <person name="Du K."/>
            <person name="Schartl M."/>
            <person name="Guiguen Y."/>
        </authorList>
    </citation>
    <scope>NUCLEOTIDE SEQUENCE [LARGE SCALE GENOMIC DNA]</scope>
    <source>
        <strain evidence="12">Hh-F2</strain>
        <tissue evidence="12">Blood</tissue>
    </source>
</reference>
<dbReference type="SUPFAM" id="SSF110849">
    <property type="entry name" value="ParB/Sulfiredoxin"/>
    <property type="match status" value="1"/>
</dbReference>
<comment type="catalytic activity">
    <reaction evidence="8 9">
        <text>S-hydroxy-S-oxy-L-cysteinyl-[peroxiredoxin] + [protein]-dithiol + ATP = S-hydroxy-L-cysteinyl-[peroxiredoxin] + [protein]-disulfide + ADP + phosphate</text>
        <dbReference type="Rhea" id="RHEA:17545"/>
        <dbReference type="Rhea" id="RHEA-COMP:10593"/>
        <dbReference type="Rhea" id="RHEA-COMP:10594"/>
        <dbReference type="Rhea" id="RHEA-COMP:13681"/>
        <dbReference type="Rhea" id="RHEA-COMP:17976"/>
        <dbReference type="ChEBI" id="CHEBI:29950"/>
        <dbReference type="ChEBI" id="CHEBI:30616"/>
        <dbReference type="ChEBI" id="CHEBI:43474"/>
        <dbReference type="ChEBI" id="CHEBI:50058"/>
        <dbReference type="ChEBI" id="CHEBI:61973"/>
        <dbReference type="ChEBI" id="CHEBI:61974"/>
        <dbReference type="ChEBI" id="CHEBI:456216"/>
        <dbReference type="EC" id="1.8.98.2"/>
    </reaction>
</comment>
<keyword evidence="7" id="KW-1015">Disulfide bond</keyword>
<dbReference type="CDD" id="cd16395">
    <property type="entry name" value="Srx"/>
    <property type="match status" value="1"/>
</dbReference>
<dbReference type="PANTHER" id="PTHR21348:SF2">
    <property type="entry name" value="SULFIREDOXIN-1"/>
    <property type="match status" value="1"/>
</dbReference>
<evidence type="ECO:0000256" key="10">
    <source>
        <dbReference type="SAM" id="MobiDB-lite"/>
    </source>
</evidence>
<feature type="compositionally biased region" description="Polar residues" evidence="10">
    <location>
        <begin position="1"/>
        <end position="22"/>
    </location>
</feature>
<keyword evidence="3 9" id="KW-0547">Nucleotide-binding</keyword>
<keyword evidence="5 9" id="KW-0049">Antioxidant</keyword>
<evidence type="ECO:0000256" key="1">
    <source>
        <dbReference type="ARBA" id="ARBA00009609"/>
    </source>
</evidence>
<feature type="region of interest" description="Disordered" evidence="10">
    <location>
        <begin position="1"/>
        <end position="23"/>
    </location>
</feature>
<dbReference type="SMART" id="SM00470">
    <property type="entry name" value="ParB"/>
    <property type="match status" value="1"/>
</dbReference>
<evidence type="ECO:0000256" key="8">
    <source>
        <dbReference type="ARBA" id="ARBA00047514"/>
    </source>
</evidence>
<dbReference type="EMBL" id="JAHFZB010000030">
    <property type="protein sequence ID" value="KAK6471952.1"/>
    <property type="molecule type" value="Genomic_DNA"/>
</dbReference>
<dbReference type="InterPro" id="IPR003115">
    <property type="entry name" value="ParB_N"/>
</dbReference>
<dbReference type="PIRSF" id="PIRSF017267">
    <property type="entry name" value="Sulfiredoxin"/>
    <property type="match status" value="1"/>
</dbReference>
<dbReference type="Gene3D" id="3.90.1530.10">
    <property type="entry name" value="Conserved hypothetical protein from pyrococcus furiosus pfu- 392566-001, ParB domain"/>
    <property type="match status" value="1"/>
</dbReference>
<evidence type="ECO:0000256" key="9">
    <source>
        <dbReference type="PIRNR" id="PIRNR017267"/>
    </source>
</evidence>
<evidence type="ECO:0000256" key="4">
    <source>
        <dbReference type="ARBA" id="ARBA00022840"/>
    </source>
</evidence>
<dbReference type="InterPro" id="IPR016692">
    <property type="entry name" value="Sulfiredoxin"/>
</dbReference>
<keyword evidence="13" id="KW-1185">Reference proteome</keyword>
<protein>
    <recommendedName>
        <fullName evidence="2 9">Sulfiredoxin</fullName>
        <ecNumber evidence="2 9">1.8.98.2</ecNumber>
    </recommendedName>
</protein>
<comment type="similarity">
    <text evidence="1 9">Belongs to the sulfiredoxin family.</text>
</comment>
<evidence type="ECO:0000313" key="13">
    <source>
        <dbReference type="Proteomes" id="UP001369086"/>
    </source>
</evidence>
<feature type="domain" description="ParB-like N-terminal" evidence="11">
    <location>
        <begin position="29"/>
        <end position="123"/>
    </location>
</feature>
<dbReference type="Proteomes" id="UP001369086">
    <property type="component" value="Unassembled WGS sequence"/>
</dbReference>
<dbReference type="Pfam" id="PF02195">
    <property type="entry name" value="ParB_N"/>
    <property type="match status" value="1"/>
</dbReference>
<gene>
    <name evidence="12" type="ORF">HHUSO_G28948</name>
</gene>
<evidence type="ECO:0000256" key="3">
    <source>
        <dbReference type="ARBA" id="ARBA00022741"/>
    </source>
</evidence>
<proteinExistence type="inferred from homology"/>
<evidence type="ECO:0000256" key="7">
    <source>
        <dbReference type="ARBA" id="ARBA00023157"/>
    </source>
</evidence>
<dbReference type="EC" id="1.8.98.2" evidence="2 9"/>
<name>A0ABR0YH54_HUSHU</name>
<keyword evidence="4 9" id="KW-0067">ATP-binding</keyword>
<evidence type="ECO:0000256" key="2">
    <source>
        <dbReference type="ARBA" id="ARBA00013055"/>
    </source>
</evidence>
<organism evidence="12 13">
    <name type="scientific">Huso huso</name>
    <name type="common">Beluga</name>
    <name type="synonym">Acipenser huso</name>
    <dbReference type="NCBI Taxonomy" id="61971"/>
    <lineage>
        <taxon>Eukaryota</taxon>
        <taxon>Metazoa</taxon>
        <taxon>Chordata</taxon>
        <taxon>Craniata</taxon>
        <taxon>Vertebrata</taxon>
        <taxon>Euteleostomi</taxon>
        <taxon>Actinopterygii</taxon>
        <taxon>Chondrostei</taxon>
        <taxon>Acipenseriformes</taxon>
        <taxon>Acipenseridae</taxon>
        <taxon>Huso</taxon>
    </lineage>
</organism>
<evidence type="ECO:0000256" key="5">
    <source>
        <dbReference type="ARBA" id="ARBA00022862"/>
    </source>
</evidence>